<dbReference type="Proteomes" id="UP000262712">
    <property type="component" value="Chromosome"/>
</dbReference>
<dbReference type="EMBL" id="NXFY01000001">
    <property type="protein sequence ID" value="PHO19316.1"/>
    <property type="molecule type" value="Genomic_DNA"/>
</dbReference>
<name>A0A2G1DLU2_9BACT</name>
<dbReference type="AlphaFoldDB" id="A0A2G1DLU2"/>
<reference evidence="1 4" key="2">
    <citation type="submission" date="2018-08" db="EMBL/GenBank/DDBJ databases">
        <title>Complete genome of the Arcobacter molluscorum type strain LMG 25693.</title>
        <authorList>
            <person name="Miller W.G."/>
            <person name="Yee E."/>
            <person name="Bono J.L."/>
        </authorList>
    </citation>
    <scope>NUCLEOTIDE SEQUENCE [LARGE SCALE GENOMIC DNA]</scope>
    <source>
        <strain evidence="1 4">CECT 7696</strain>
    </source>
</reference>
<evidence type="ECO:0000313" key="3">
    <source>
        <dbReference type="Proteomes" id="UP000221222"/>
    </source>
</evidence>
<evidence type="ECO:0000313" key="1">
    <source>
        <dbReference type="EMBL" id="AXX92087.1"/>
    </source>
</evidence>
<organism evidence="2 3">
    <name type="scientific">Malaciobacter molluscorum LMG 25693</name>
    <dbReference type="NCBI Taxonomy" id="870501"/>
    <lineage>
        <taxon>Bacteria</taxon>
        <taxon>Pseudomonadati</taxon>
        <taxon>Campylobacterota</taxon>
        <taxon>Epsilonproteobacteria</taxon>
        <taxon>Campylobacterales</taxon>
        <taxon>Arcobacteraceae</taxon>
        <taxon>Malaciobacter</taxon>
    </lineage>
</organism>
<reference evidence="2 3" key="1">
    <citation type="submission" date="2017-09" db="EMBL/GenBank/DDBJ databases">
        <title>Arcobacter canalis sp. nov., a new species isolated from a water canal contaminated with urban sewage.</title>
        <authorList>
            <person name="Perez-Cataluna A."/>
            <person name="Salas-Masso N."/>
            <person name="Figueras M.J."/>
        </authorList>
    </citation>
    <scope>NUCLEOTIDE SEQUENCE [LARGE SCALE GENOMIC DNA]</scope>
    <source>
        <strain evidence="2 3">F98-3</strain>
    </source>
</reference>
<dbReference type="EMBL" id="CP032098">
    <property type="protein sequence ID" value="AXX92087.1"/>
    <property type="molecule type" value="Genomic_DNA"/>
</dbReference>
<evidence type="ECO:0008006" key="5">
    <source>
        <dbReference type="Google" id="ProtNLM"/>
    </source>
</evidence>
<evidence type="ECO:0000313" key="4">
    <source>
        <dbReference type="Proteomes" id="UP000262712"/>
    </source>
</evidence>
<gene>
    <name evidence="1" type="ORF">AMOL_1103</name>
    <name evidence="2" type="ORF">CPU12_00630</name>
</gene>
<dbReference type="Gene3D" id="1.10.3680.10">
    <property type="entry name" value="TerB-like"/>
    <property type="match status" value="1"/>
</dbReference>
<evidence type="ECO:0000313" key="2">
    <source>
        <dbReference type="EMBL" id="PHO19316.1"/>
    </source>
</evidence>
<dbReference type="InterPro" id="IPR029024">
    <property type="entry name" value="TerB-like"/>
</dbReference>
<protein>
    <recommendedName>
        <fullName evidence="5">TerB family tellurite resistance protein</fullName>
    </recommendedName>
</protein>
<dbReference type="SUPFAM" id="SSF158682">
    <property type="entry name" value="TerB-like"/>
    <property type="match status" value="1"/>
</dbReference>
<keyword evidence="3" id="KW-1185">Reference proteome</keyword>
<dbReference type="RefSeq" id="WP_099341133.1">
    <property type="nucleotide sequence ID" value="NZ_CP032098.1"/>
</dbReference>
<accession>A0A2G1DLU2</accession>
<sequence>MLLMKLEAKEKFCFLRLAHYLARIDSDYGEKEHEIIEEYCIEMGIENEEIFDFDDFNLQDTLKCFKSTKSKKIVMLELMILIHADDSFDFKEKELIEDINTTFGFTKKHMNYFSQWGKAVASLYEQGKLLIGEDFN</sequence>
<proteinExistence type="predicted"/>
<dbReference type="Proteomes" id="UP000221222">
    <property type="component" value="Unassembled WGS sequence"/>
</dbReference>
<dbReference type="KEGG" id="amol:AMOL_1103"/>